<dbReference type="Proteomes" id="UP001497516">
    <property type="component" value="Chromosome 10"/>
</dbReference>
<accession>A0AAV2CUG3</accession>
<evidence type="ECO:0000313" key="2">
    <source>
        <dbReference type="Proteomes" id="UP001497516"/>
    </source>
</evidence>
<dbReference type="AlphaFoldDB" id="A0AAV2CUG3"/>
<evidence type="ECO:0000313" key="1">
    <source>
        <dbReference type="EMBL" id="CAL1360204.1"/>
    </source>
</evidence>
<protein>
    <submittedName>
        <fullName evidence="1">Uncharacterized protein</fullName>
    </submittedName>
</protein>
<proteinExistence type="predicted"/>
<keyword evidence="2" id="KW-1185">Reference proteome</keyword>
<gene>
    <name evidence="1" type="ORF">LTRI10_LOCUS7654</name>
</gene>
<reference evidence="1 2" key="1">
    <citation type="submission" date="2024-04" db="EMBL/GenBank/DDBJ databases">
        <authorList>
            <person name="Fracassetti M."/>
        </authorList>
    </citation>
    <scope>NUCLEOTIDE SEQUENCE [LARGE SCALE GENOMIC DNA]</scope>
</reference>
<name>A0AAV2CUG3_9ROSI</name>
<sequence>MSFCSRREEIHKRTEKLNSMVKEACPRFTQERFSVVGEEKEDEEAILEDKLERSEVVTDGHRDTQDLKCPLEVATSLPHFISSIDGEVL</sequence>
<dbReference type="EMBL" id="OZ034814">
    <property type="protein sequence ID" value="CAL1360204.1"/>
    <property type="molecule type" value="Genomic_DNA"/>
</dbReference>
<organism evidence="1 2">
    <name type="scientific">Linum trigynum</name>
    <dbReference type="NCBI Taxonomy" id="586398"/>
    <lineage>
        <taxon>Eukaryota</taxon>
        <taxon>Viridiplantae</taxon>
        <taxon>Streptophyta</taxon>
        <taxon>Embryophyta</taxon>
        <taxon>Tracheophyta</taxon>
        <taxon>Spermatophyta</taxon>
        <taxon>Magnoliopsida</taxon>
        <taxon>eudicotyledons</taxon>
        <taxon>Gunneridae</taxon>
        <taxon>Pentapetalae</taxon>
        <taxon>rosids</taxon>
        <taxon>fabids</taxon>
        <taxon>Malpighiales</taxon>
        <taxon>Linaceae</taxon>
        <taxon>Linum</taxon>
    </lineage>
</organism>